<comment type="caution">
    <text evidence="1">The sequence shown here is derived from an EMBL/GenBank/DDBJ whole genome shotgun (WGS) entry which is preliminary data.</text>
</comment>
<keyword evidence="2" id="KW-1185">Reference proteome</keyword>
<evidence type="ECO:0000313" key="2">
    <source>
        <dbReference type="Proteomes" id="UP000887116"/>
    </source>
</evidence>
<gene>
    <name evidence="1" type="ORF">TNCT_372831</name>
</gene>
<dbReference type="AlphaFoldDB" id="A0A8X6HBT4"/>
<proteinExistence type="predicted"/>
<feature type="non-terminal residue" evidence="1">
    <location>
        <position position="42"/>
    </location>
</feature>
<evidence type="ECO:0000313" key="1">
    <source>
        <dbReference type="EMBL" id="GFQ83619.1"/>
    </source>
</evidence>
<organism evidence="1 2">
    <name type="scientific">Trichonephila clavata</name>
    <name type="common">Joro spider</name>
    <name type="synonym">Nephila clavata</name>
    <dbReference type="NCBI Taxonomy" id="2740835"/>
    <lineage>
        <taxon>Eukaryota</taxon>
        <taxon>Metazoa</taxon>
        <taxon>Ecdysozoa</taxon>
        <taxon>Arthropoda</taxon>
        <taxon>Chelicerata</taxon>
        <taxon>Arachnida</taxon>
        <taxon>Araneae</taxon>
        <taxon>Araneomorphae</taxon>
        <taxon>Entelegynae</taxon>
        <taxon>Araneoidea</taxon>
        <taxon>Nephilidae</taxon>
        <taxon>Trichonephila</taxon>
    </lineage>
</organism>
<accession>A0A8X6HBT4</accession>
<dbReference type="EMBL" id="BMAO01012746">
    <property type="protein sequence ID" value="GFQ83619.1"/>
    <property type="molecule type" value="Genomic_DNA"/>
</dbReference>
<dbReference type="Proteomes" id="UP000887116">
    <property type="component" value="Unassembled WGS sequence"/>
</dbReference>
<name>A0A8X6HBT4_TRICU</name>
<protein>
    <submittedName>
        <fullName evidence="1">Uncharacterized protein</fullName>
    </submittedName>
</protein>
<sequence>MTGRFLKITVADDIEHRALNAWLEESGVESKTFTLKQDRPVK</sequence>
<reference evidence="1" key="1">
    <citation type="submission" date="2020-07" db="EMBL/GenBank/DDBJ databases">
        <title>Multicomponent nature underlies the extraordinary mechanical properties of spider dragline silk.</title>
        <authorList>
            <person name="Kono N."/>
            <person name="Nakamura H."/>
            <person name="Mori M."/>
            <person name="Yoshida Y."/>
            <person name="Ohtoshi R."/>
            <person name="Malay A.D."/>
            <person name="Moran D.A.P."/>
            <person name="Tomita M."/>
            <person name="Numata K."/>
            <person name="Arakawa K."/>
        </authorList>
    </citation>
    <scope>NUCLEOTIDE SEQUENCE</scope>
</reference>